<dbReference type="Proteomes" id="UP000196573">
    <property type="component" value="Unassembled WGS sequence"/>
</dbReference>
<dbReference type="EMBL" id="FWPT01000003">
    <property type="protein sequence ID" value="SMA43678.1"/>
    <property type="molecule type" value="Genomic_DNA"/>
</dbReference>
<dbReference type="Pfam" id="PF10263">
    <property type="entry name" value="SprT-like"/>
    <property type="match status" value="1"/>
</dbReference>
<gene>
    <name evidence="2" type="ORF">EHSB41UT_01644</name>
</gene>
<keyword evidence="3" id="KW-1185">Reference proteome</keyword>
<dbReference type="SMART" id="SM00731">
    <property type="entry name" value="SprT"/>
    <property type="match status" value="1"/>
</dbReference>
<dbReference type="InterPro" id="IPR006640">
    <property type="entry name" value="SprT-like_domain"/>
</dbReference>
<protein>
    <recommendedName>
        <fullName evidence="1">SprT-like domain-containing protein</fullName>
    </recommendedName>
</protein>
<reference evidence="2 3" key="1">
    <citation type="submission" date="2017-03" db="EMBL/GenBank/DDBJ databases">
        <authorList>
            <person name="Afonso C.L."/>
            <person name="Miller P.J."/>
            <person name="Scott M.A."/>
            <person name="Spackman E."/>
            <person name="Goraichik I."/>
            <person name="Dimitrov K.M."/>
            <person name="Suarez D.L."/>
            <person name="Swayne D.E."/>
        </authorList>
    </citation>
    <scope>NUCLEOTIDE SEQUENCE [LARGE SCALE GENOMIC DNA]</scope>
    <source>
        <strain evidence="2">SB41UT1</strain>
    </source>
</reference>
<name>A0A1X7AIB9_9GAMM</name>
<dbReference type="AlphaFoldDB" id="A0A1X7AIB9"/>
<feature type="domain" description="SprT-like" evidence="1">
    <location>
        <begin position="8"/>
        <end position="159"/>
    </location>
</feature>
<accession>A0A1X7AIB9</accession>
<evidence type="ECO:0000313" key="2">
    <source>
        <dbReference type="EMBL" id="SMA43678.1"/>
    </source>
</evidence>
<dbReference type="PANTHER" id="PTHR38773:SF1">
    <property type="entry name" value="PROTEIN SPRT"/>
    <property type="match status" value="1"/>
</dbReference>
<dbReference type="GO" id="GO:0006950">
    <property type="term" value="P:response to stress"/>
    <property type="evidence" value="ECO:0007669"/>
    <property type="project" value="UniProtKB-ARBA"/>
</dbReference>
<organism evidence="2 3">
    <name type="scientific">Parendozoicomonas haliclonae</name>
    <dbReference type="NCBI Taxonomy" id="1960125"/>
    <lineage>
        <taxon>Bacteria</taxon>
        <taxon>Pseudomonadati</taxon>
        <taxon>Pseudomonadota</taxon>
        <taxon>Gammaproteobacteria</taxon>
        <taxon>Oceanospirillales</taxon>
        <taxon>Endozoicomonadaceae</taxon>
        <taxon>Parendozoicomonas</taxon>
    </lineage>
</organism>
<dbReference type="OrthoDB" id="267364at2"/>
<dbReference type="RefSeq" id="WP_087108702.1">
    <property type="nucleotide sequence ID" value="NZ_CBCSCN010000008.1"/>
</dbReference>
<evidence type="ECO:0000313" key="3">
    <source>
        <dbReference type="Proteomes" id="UP000196573"/>
    </source>
</evidence>
<proteinExistence type="predicted"/>
<evidence type="ECO:0000259" key="1">
    <source>
        <dbReference type="SMART" id="SM00731"/>
    </source>
</evidence>
<dbReference type="PANTHER" id="PTHR38773">
    <property type="entry name" value="PROTEIN SPRT"/>
    <property type="match status" value="1"/>
</dbReference>
<sequence length="205" mass="23989">MSYEIITKRVRELIYRASCHYDMPFSPPKVLIDLTGADAGQAIYEDNLLRFNMEFCRFNQSHFVHNIVAHEIAHLIAPKIYGLSIPAHGQEWQEVMRTVFQVNPTSHHDYDLRQSRLYRFIYGCRCPQKETPLSVIRHNRQQRGIAYFCADCGGKMKFLYEETRYLTFPDRTARLATGAFNTSPLKMPDSCPERLLLRRKTILPE</sequence>